<keyword evidence="1" id="KW-1133">Transmembrane helix</keyword>
<keyword evidence="1" id="KW-0472">Membrane</keyword>
<name>A0ABM9CAC0_9BACL</name>
<evidence type="ECO:0000313" key="3">
    <source>
        <dbReference type="Proteomes" id="UP000838686"/>
    </source>
</evidence>
<gene>
    <name evidence="2" type="ORF">PAECIP111893_02522</name>
</gene>
<evidence type="ECO:0000313" key="2">
    <source>
        <dbReference type="EMBL" id="CAH1206343.1"/>
    </source>
</evidence>
<evidence type="ECO:0000256" key="1">
    <source>
        <dbReference type="SAM" id="Phobius"/>
    </source>
</evidence>
<comment type="caution">
    <text evidence="2">The sequence shown here is derived from an EMBL/GenBank/DDBJ whole genome shotgun (WGS) entry which is preliminary data.</text>
</comment>
<accession>A0ABM9CAC0</accession>
<sequence>MENNRKPKDNRVAKQEKGLIILCVVVAVVMLLALSRRIFS</sequence>
<feature type="transmembrane region" description="Helical" evidence="1">
    <location>
        <begin position="20"/>
        <end position="39"/>
    </location>
</feature>
<organism evidence="2 3">
    <name type="scientific">Paenibacillus plantiphilus</name>
    <dbReference type="NCBI Taxonomy" id="2905650"/>
    <lineage>
        <taxon>Bacteria</taxon>
        <taxon>Bacillati</taxon>
        <taxon>Bacillota</taxon>
        <taxon>Bacilli</taxon>
        <taxon>Bacillales</taxon>
        <taxon>Paenibacillaceae</taxon>
        <taxon>Paenibacillus</taxon>
    </lineage>
</organism>
<keyword evidence="1" id="KW-0812">Transmembrane</keyword>
<proteinExistence type="predicted"/>
<dbReference type="Proteomes" id="UP000838686">
    <property type="component" value="Unassembled WGS sequence"/>
</dbReference>
<protein>
    <submittedName>
        <fullName evidence="2">Uncharacterized protein</fullName>
    </submittedName>
</protein>
<dbReference type="RefSeq" id="WP_290370404.1">
    <property type="nucleotide sequence ID" value="NZ_CAKMMF010000012.1"/>
</dbReference>
<keyword evidence="3" id="KW-1185">Reference proteome</keyword>
<dbReference type="EMBL" id="CAKMMF010000012">
    <property type="protein sequence ID" value="CAH1206343.1"/>
    <property type="molecule type" value="Genomic_DNA"/>
</dbReference>
<reference evidence="2" key="1">
    <citation type="submission" date="2022-01" db="EMBL/GenBank/DDBJ databases">
        <authorList>
            <person name="Criscuolo A."/>
        </authorList>
    </citation>
    <scope>NUCLEOTIDE SEQUENCE</scope>
    <source>
        <strain evidence="2">CIP111893</strain>
    </source>
</reference>